<organism evidence="2 3">
    <name type="scientific">Flavobacterium kayseriense</name>
    <dbReference type="NCBI Taxonomy" id="2764714"/>
    <lineage>
        <taxon>Bacteria</taxon>
        <taxon>Pseudomonadati</taxon>
        <taxon>Bacteroidota</taxon>
        <taxon>Flavobacteriia</taxon>
        <taxon>Flavobacteriales</taxon>
        <taxon>Flavobacteriaceae</taxon>
        <taxon>Flavobacterium</taxon>
    </lineage>
</organism>
<accession>A0ABR7JAK5</accession>
<evidence type="ECO:0000256" key="1">
    <source>
        <dbReference type="SAM" id="Phobius"/>
    </source>
</evidence>
<proteinExistence type="predicted"/>
<keyword evidence="1" id="KW-1133">Transmembrane helix</keyword>
<keyword evidence="1" id="KW-0472">Membrane</keyword>
<dbReference type="PANTHER" id="PTHR10098">
    <property type="entry name" value="RAPSYN-RELATED"/>
    <property type="match status" value="1"/>
</dbReference>
<dbReference type="InterPro" id="IPR011990">
    <property type="entry name" value="TPR-like_helical_dom_sf"/>
</dbReference>
<name>A0ABR7JAK5_9FLAO</name>
<comment type="caution">
    <text evidence="2">The sequence shown here is derived from an EMBL/GenBank/DDBJ whole genome shotgun (WGS) entry which is preliminary data.</text>
</comment>
<evidence type="ECO:0008006" key="4">
    <source>
        <dbReference type="Google" id="ProtNLM"/>
    </source>
</evidence>
<dbReference type="EMBL" id="JACRUJ010000005">
    <property type="protein sequence ID" value="MBC5842545.1"/>
    <property type="molecule type" value="Genomic_DNA"/>
</dbReference>
<reference evidence="2 3" key="1">
    <citation type="submission" date="2020-08" db="EMBL/GenBank/DDBJ databases">
        <title>Description of novel Flavobacterium F-380 isolate.</title>
        <authorList>
            <person name="Saticioglu I.B."/>
            <person name="Duman M."/>
            <person name="Altun S."/>
        </authorList>
    </citation>
    <scope>NUCLEOTIDE SEQUENCE [LARGE SCALE GENOMIC DNA]</scope>
    <source>
        <strain evidence="2 3">F-380</strain>
    </source>
</reference>
<dbReference type="CDD" id="cd16917">
    <property type="entry name" value="HATPase_UhpB-NarQ-NarX-like"/>
    <property type="match status" value="1"/>
</dbReference>
<dbReference type="SUPFAM" id="SSF55874">
    <property type="entry name" value="ATPase domain of HSP90 chaperone/DNA topoisomerase II/histidine kinase"/>
    <property type="match status" value="1"/>
</dbReference>
<dbReference type="SMART" id="SM00028">
    <property type="entry name" value="TPR"/>
    <property type="match status" value="4"/>
</dbReference>
<gene>
    <name evidence="2" type="ORF">H8R23_14105</name>
</gene>
<keyword evidence="3" id="KW-1185">Reference proteome</keyword>
<protein>
    <recommendedName>
        <fullName evidence="4">Signal transduction histidine kinase</fullName>
    </recommendedName>
</protein>
<dbReference type="Pfam" id="PF13181">
    <property type="entry name" value="TPR_8"/>
    <property type="match status" value="1"/>
</dbReference>
<feature type="transmembrane region" description="Helical" evidence="1">
    <location>
        <begin position="350"/>
        <end position="370"/>
    </location>
</feature>
<keyword evidence="1" id="KW-0812">Transmembrane</keyword>
<dbReference type="SUPFAM" id="SSF48452">
    <property type="entry name" value="TPR-like"/>
    <property type="match status" value="2"/>
</dbReference>
<evidence type="ECO:0000313" key="2">
    <source>
        <dbReference type="EMBL" id="MBC5842545.1"/>
    </source>
</evidence>
<dbReference type="InterPro" id="IPR019734">
    <property type="entry name" value="TPR_rpt"/>
</dbReference>
<dbReference type="Gene3D" id="3.30.565.10">
    <property type="entry name" value="Histidine kinase-like ATPase, C-terminal domain"/>
    <property type="match status" value="1"/>
</dbReference>
<dbReference type="Proteomes" id="UP000629963">
    <property type="component" value="Unassembled WGS sequence"/>
</dbReference>
<sequence length="572" mass="65716">MLRSPIFIFLVYLCLASCKQKSSNSSILEKQEETQEQLIATKYSEKADTFYYTKKFDSALFYYSKSKEIFESEKDSLYSAYNLIQIARIQQTFGDYNSSEETLTEALPFIQKDPTYLLATNNLLGIAAKELNNYTDAINYYKEVVKQTSNTVLKTAPLNNIAAVAIEQKQYVKAIELLEPIYKLNILDTLPTQRAGIIDNLGFAYFKNNQSKKGLTYMNNALSIRLNNGDTYGSIESYLHLADFYKNKNNTQATKYAEEAYETATMHQSVDDRLEALQYLMSNNSALGTNYYASEFIRLNDSIKRIRNNAKNQFAKIKYDSRKATLENVQIKAQRAETLLLLETEKIQKYLLYFILSIVLVSIIALINYFKNKNIRERIQAAYSTETRISKKLHDELANDVFYTMTFAETQDLQNPEKKETLLNNLDLIYARTRNLSKENSPIEVGENYEYLLKQMLTNYKSKNTEIIIKNGKPINWSALTSEKKIAIQRVLQEFMVNMKKYSQASFVVIGFDLVQNTIKISYSDNGIGFAEKLILKNGLQNVENRIHAVNGIVTFESEPNKGFRATISLPK</sequence>
<evidence type="ECO:0000313" key="3">
    <source>
        <dbReference type="Proteomes" id="UP000629963"/>
    </source>
</evidence>
<dbReference type="RefSeq" id="WP_187011038.1">
    <property type="nucleotide sequence ID" value="NZ_JACRUI010000005.1"/>
</dbReference>
<dbReference type="Gene3D" id="1.25.40.10">
    <property type="entry name" value="Tetratricopeptide repeat domain"/>
    <property type="match status" value="2"/>
</dbReference>
<dbReference type="InterPro" id="IPR036890">
    <property type="entry name" value="HATPase_C_sf"/>
</dbReference>